<accession>A0ABS7KWQ4</accession>
<sequence>MKNVKRKKQLIMGIIVAILILGLLIFNTHRENEKIAKFQTYLDGHKTAFNQYMIGKEQKTYKSLIKQSKDAISFRNVKVMPELEQKLNALIEKAEKDNGQILNRQLEDLKSIDLNKIEKSSRAKIEGQIKEVEQLLSNKHYDSASKEITNIKNEMYGAMSTK</sequence>
<dbReference type="RefSeq" id="WP_221860339.1">
    <property type="nucleotide sequence ID" value="NZ_JAIKTU010000005.1"/>
</dbReference>
<keyword evidence="2" id="KW-1185">Reference proteome</keyword>
<reference evidence="1 2" key="1">
    <citation type="journal article" date="2021" name="Cell Host Microbe">
        <title>in vivo commensal control of Clostridioides difficile virulence.</title>
        <authorList>
            <person name="Girinathan B.P."/>
            <person name="Dibenedetto N."/>
            <person name="Worley J.N."/>
            <person name="Peltier J."/>
            <person name="Arrieta-Ortiz M.L."/>
            <person name="Rupa Christinal Immanuel S."/>
            <person name="Lavin R."/>
            <person name="Delaney M.L."/>
            <person name="Cummins C."/>
            <person name="Hoffmann M."/>
            <person name="Luo Y."/>
            <person name="Gonzalez-Escalona N."/>
            <person name="Allard M."/>
            <person name="Onderdonk A.B."/>
            <person name="Gerber G.K."/>
            <person name="Sonenshein A.L."/>
            <person name="Baliga N."/>
            <person name="Dupuy B."/>
            <person name="Bry L."/>
        </authorList>
    </citation>
    <scope>NUCLEOTIDE SEQUENCE [LARGE SCALE GENOMIC DNA]</scope>
    <source>
        <strain evidence="1 2">DSM 599</strain>
    </source>
</reference>
<proteinExistence type="predicted"/>
<protein>
    <submittedName>
        <fullName evidence="1">Uncharacterized protein</fullName>
    </submittedName>
</protein>
<comment type="caution">
    <text evidence="1">The sequence shown here is derived from an EMBL/GenBank/DDBJ whole genome shotgun (WGS) entry which is preliminary data.</text>
</comment>
<dbReference type="EMBL" id="JAIKTU010000005">
    <property type="protein sequence ID" value="MBY0755225.1"/>
    <property type="molecule type" value="Genomic_DNA"/>
</dbReference>
<gene>
    <name evidence="1" type="ORF">K5V21_07130</name>
</gene>
<evidence type="ECO:0000313" key="2">
    <source>
        <dbReference type="Proteomes" id="UP001299068"/>
    </source>
</evidence>
<name>A0ABS7KWQ4_CLOSR</name>
<dbReference type="Proteomes" id="UP001299068">
    <property type="component" value="Unassembled WGS sequence"/>
</dbReference>
<organism evidence="1 2">
    <name type="scientific">Clostridium sardiniense</name>
    <name type="common">Clostridium absonum</name>
    <dbReference type="NCBI Taxonomy" id="29369"/>
    <lineage>
        <taxon>Bacteria</taxon>
        <taxon>Bacillati</taxon>
        <taxon>Bacillota</taxon>
        <taxon>Clostridia</taxon>
        <taxon>Eubacteriales</taxon>
        <taxon>Clostridiaceae</taxon>
        <taxon>Clostridium</taxon>
    </lineage>
</organism>
<evidence type="ECO:0000313" key="1">
    <source>
        <dbReference type="EMBL" id="MBY0755225.1"/>
    </source>
</evidence>